<dbReference type="STRING" id="559298.A0A179UB54"/>
<evidence type="ECO:0000313" key="3">
    <source>
        <dbReference type="Proteomes" id="UP000002038"/>
    </source>
</evidence>
<feature type="region of interest" description="Disordered" evidence="1">
    <location>
        <begin position="465"/>
        <end position="535"/>
    </location>
</feature>
<reference evidence="3" key="1">
    <citation type="journal article" date="2015" name="PLoS Genet.">
        <title>The dynamic genome and transcriptome of the human fungal pathogen Blastomyces and close relative Emmonsia.</title>
        <authorList>
            <person name="Munoz J.F."/>
            <person name="Gauthier G.M."/>
            <person name="Desjardins C.A."/>
            <person name="Gallo J.E."/>
            <person name="Holder J."/>
            <person name="Sullivan T.D."/>
            <person name="Marty A.J."/>
            <person name="Carmen J.C."/>
            <person name="Chen Z."/>
            <person name="Ding L."/>
            <person name="Gujja S."/>
            <person name="Magrini V."/>
            <person name="Misas E."/>
            <person name="Mitreva M."/>
            <person name="Priest M."/>
            <person name="Saif S."/>
            <person name="Whiston E.A."/>
            <person name="Young S."/>
            <person name="Zeng Q."/>
            <person name="Goldman W.E."/>
            <person name="Mardis E.R."/>
            <person name="Taylor J.W."/>
            <person name="McEwen J.G."/>
            <person name="Clay O.K."/>
            <person name="Klein B.S."/>
            <person name="Cuomo C.A."/>
        </authorList>
    </citation>
    <scope>NUCLEOTIDE SEQUENCE [LARGE SCALE GENOMIC DNA]</scope>
    <source>
        <strain evidence="3">SLH14081</strain>
    </source>
</reference>
<gene>
    <name evidence="2" type="ORF">BDBG_01052</name>
</gene>
<sequence>MAIWPFGRRRKRPRKAADNEAFSGSAAPAGGDALVHVLSRGFGGHGSHQHQPNSHSSISGSGKATRRGSKRRKRNNIPPTTAYDLHHRNDNDTVRLTDLPPGAMSIASARFHRQPASVDSSLSRNFALSPSNYHYSPSTASQTSLGQAAPTLHGRRTSTEATIFKLKPSKCRRNDYSRELEIKNMTSHVTVLRRPSIVSPPMQWWESNKRGTRNIKTAHGPVSSQVSLHVDSGRSSPFDMESCAFKISSFAALTPRPILRYAEQPRYGLETRGHSRASTKKDWRQVIPAEDLTRISRIHDLADDMDASALKELMERDRRRKEMKRLADQQKLQRKLQRRADFQREHERRNPPVPSQLATSGDGVGLPASRVHGATEKIGVTLSSRIANAVKATASSESWLRDPSKESLHDTPSRPKDQTLSRVNGSSAVCCSPRGRSSNISRDISMSGMSCQHSIELSHGAKAADKLGASQAPETARGSAGDMPTQNSELEKGHSDSAGKLSTSWTAFFRRGGSRFRRPNAERTKTPSEFSIPSRESFQRINQQPASAQPIPIPDRSYLRPKMPPRSQSKFTEHFTEPITKFPPPPGRDFQSSSDPQLSSAAVGLPIAGITANNEHYNVDRDSAVVTFEQCDCNRSSGAGSPETNAESIFLAHSLASINSEGSWLSGRPSRRLSQPPKNSSSANSTKEILDEYEEYKYRVDNDYDPQPPIPLEEAVNENETLHASVGKRALLVRPDHRQFSNKDNIIVDDNHKHLYMETEGGDNMLATLVPEVQSFWRFHGGRRRLSGLVLILQGVVRCPKTRNAVVGLSEQWWKERSVGWKELMVEMIDDNDEEALKEEKKKIFSN</sequence>
<protein>
    <submittedName>
        <fullName evidence="2">Uncharacterized protein</fullName>
    </submittedName>
</protein>
<feature type="compositionally biased region" description="Polar residues" evidence="1">
    <location>
        <begin position="420"/>
        <end position="444"/>
    </location>
</feature>
<feature type="compositionally biased region" description="Basic and acidic residues" evidence="1">
    <location>
        <begin position="338"/>
        <end position="350"/>
    </location>
</feature>
<proteinExistence type="predicted"/>
<feature type="compositionally biased region" description="Basic residues" evidence="1">
    <location>
        <begin position="64"/>
        <end position="75"/>
    </location>
</feature>
<feature type="region of interest" description="Disordered" evidence="1">
    <location>
        <begin position="137"/>
        <end position="156"/>
    </location>
</feature>
<feature type="region of interest" description="Disordered" evidence="1">
    <location>
        <begin position="320"/>
        <end position="369"/>
    </location>
</feature>
<dbReference type="EMBL" id="GG657449">
    <property type="protein sequence ID" value="OAT04509.1"/>
    <property type="molecule type" value="Genomic_DNA"/>
</dbReference>
<feature type="compositionally biased region" description="Basic and acidic residues" evidence="1">
    <location>
        <begin position="399"/>
        <end position="419"/>
    </location>
</feature>
<organism evidence="2 3">
    <name type="scientific">Blastomyces gilchristii (strain SLH14081)</name>
    <name type="common">Blastomyces dermatitidis</name>
    <dbReference type="NCBI Taxonomy" id="559298"/>
    <lineage>
        <taxon>Eukaryota</taxon>
        <taxon>Fungi</taxon>
        <taxon>Dikarya</taxon>
        <taxon>Ascomycota</taxon>
        <taxon>Pezizomycotina</taxon>
        <taxon>Eurotiomycetes</taxon>
        <taxon>Eurotiomycetidae</taxon>
        <taxon>Onygenales</taxon>
        <taxon>Ajellomycetaceae</taxon>
        <taxon>Blastomyces</taxon>
    </lineage>
</organism>
<dbReference type="VEuPathDB" id="FungiDB:BDBG_01052"/>
<feature type="compositionally biased region" description="Polar residues" evidence="1">
    <location>
        <begin position="672"/>
        <end position="687"/>
    </location>
</feature>
<dbReference type="KEGG" id="bgh:BDBG_01052"/>
<dbReference type="AlphaFoldDB" id="A0A179UB54"/>
<evidence type="ECO:0000256" key="1">
    <source>
        <dbReference type="SAM" id="MobiDB-lite"/>
    </source>
</evidence>
<keyword evidence="3" id="KW-1185">Reference proteome</keyword>
<evidence type="ECO:0000313" key="2">
    <source>
        <dbReference type="EMBL" id="OAT04509.1"/>
    </source>
</evidence>
<dbReference type="GeneID" id="8507307"/>
<feature type="compositionally biased region" description="Polar residues" evidence="1">
    <location>
        <begin position="137"/>
        <end position="146"/>
    </location>
</feature>
<feature type="region of interest" description="Disordered" evidence="1">
    <location>
        <begin position="661"/>
        <end position="687"/>
    </location>
</feature>
<feature type="region of interest" description="Disordered" evidence="1">
    <location>
        <begin position="1"/>
        <end position="92"/>
    </location>
</feature>
<feature type="compositionally biased region" description="Polar residues" evidence="1">
    <location>
        <begin position="49"/>
        <end position="62"/>
    </location>
</feature>
<accession>A0A179UB54</accession>
<name>A0A179UB54_BLAGS</name>
<dbReference type="Proteomes" id="UP000002038">
    <property type="component" value="Unassembled WGS sequence"/>
</dbReference>
<feature type="region of interest" description="Disordered" evidence="1">
    <location>
        <begin position="392"/>
        <end position="444"/>
    </location>
</feature>
<dbReference type="RefSeq" id="XP_002628144.1">
    <property type="nucleotide sequence ID" value="XM_002628098.1"/>
</dbReference>
<dbReference type="OrthoDB" id="4152802at2759"/>